<gene>
    <name evidence="1" type="ORF">QWI33_14240</name>
    <name evidence="2" type="ORF">QWI33_24505</name>
</gene>
<dbReference type="EMBL" id="JAUEMJ010000010">
    <property type="protein sequence ID" value="MDN3242906.1"/>
    <property type="molecule type" value="Genomic_DNA"/>
</dbReference>
<proteinExistence type="predicted"/>
<reference evidence="2" key="1">
    <citation type="submission" date="2023-06" db="EMBL/GenBank/DDBJ databases">
        <title>Gycomyces niveus sp.nov., a novel actinomycete isolated from soil in Shouguang.</title>
        <authorList>
            <person name="Yang X."/>
            <person name="Zhao J."/>
        </authorList>
    </citation>
    <scope>NUCLEOTIDE SEQUENCE</scope>
    <source>
        <strain evidence="2">NEAU C2</strain>
    </source>
</reference>
<sequence>MALASTAALSNEEALYIQAAPLGEARYKAIVDAFAIAVANEVGHP</sequence>
<keyword evidence="3" id="KW-1185">Reference proteome</keyword>
<dbReference type="Proteomes" id="UP001171902">
    <property type="component" value="Unassembled WGS sequence"/>
</dbReference>
<evidence type="ECO:0000313" key="2">
    <source>
        <dbReference type="EMBL" id="MDN3242906.1"/>
    </source>
</evidence>
<evidence type="ECO:0000313" key="1">
    <source>
        <dbReference type="EMBL" id="MDN3240891.1"/>
    </source>
</evidence>
<dbReference type="RefSeq" id="WP_289957816.1">
    <property type="nucleotide sequence ID" value="NZ_JAUEMJ010000004.1"/>
</dbReference>
<name>A0ABT7YW87_9ACTN</name>
<comment type="caution">
    <text evidence="2">The sequence shown here is derived from an EMBL/GenBank/DDBJ whole genome shotgun (WGS) entry which is preliminary data.</text>
</comment>
<accession>A0ABT7YW87</accession>
<dbReference type="EMBL" id="JAUEMJ010000004">
    <property type="protein sequence ID" value="MDN3240891.1"/>
    <property type="molecule type" value="Genomic_DNA"/>
</dbReference>
<evidence type="ECO:0000313" key="3">
    <source>
        <dbReference type="Proteomes" id="UP001171902"/>
    </source>
</evidence>
<organism evidence="2 3">
    <name type="scientific">Glycomyces tritici</name>
    <dbReference type="NCBI Taxonomy" id="2665176"/>
    <lineage>
        <taxon>Bacteria</taxon>
        <taxon>Bacillati</taxon>
        <taxon>Actinomycetota</taxon>
        <taxon>Actinomycetes</taxon>
        <taxon>Glycomycetales</taxon>
        <taxon>Glycomycetaceae</taxon>
        <taxon>Glycomyces</taxon>
    </lineage>
</organism>
<protein>
    <submittedName>
        <fullName evidence="2">Uncharacterized protein</fullName>
    </submittedName>
</protein>